<proteinExistence type="inferred from homology"/>
<evidence type="ECO:0000256" key="3">
    <source>
        <dbReference type="ARBA" id="ARBA00022801"/>
    </source>
</evidence>
<dbReference type="Pfam" id="PF00756">
    <property type="entry name" value="Esterase"/>
    <property type="match status" value="1"/>
</dbReference>
<comment type="similarity">
    <text evidence="4">Belongs to the Fes family.</text>
</comment>
<protein>
    <submittedName>
        <fullName evidence="6">Enterochelin esterase</fullName>
    </submittedName>
</protein>
<evidence type="ECO:0000256" key="1">
    <source>
        <dbReference type="ARBA" id="ARBA00004496"/>
    </source>
</evidence>
<evidence type="ECO:0000256" key="2">
    <source>
        <dbReference type="ARBA" id="ARBA00022490"/>
    </source>
</evidence>
<evidence type="ECO:0000313" key="6">
    <source>
        <dbReference type="EMBL" id="SES24891.1"/>
    </source>
</evidence>
<dbReference type="InterPro" id="IPR050583">
    <property type="entry name" value="Mycobacterial_A85_antigen"/>
</dbReference>
<gene>
    <name evidence="6" type="ORF">SAMN05661109_02377</name>
</gene>
<dbReference type="RefSeq" id="WP_092260425.1">
    <property type="nucleotide sequence ID" value="NZ_CP047199.1"/>
</dbReference>
<dbReference type="InterPro" id="IPR029058">
    <property type="entry name" value="AB_hydrolase_fold"/>
</dbReference>
<keyword evidence="3" id="KW-0378">Hydrolase</keyword>
<evidence type="ECO:0000313" key="7">
    <source>
        <dbReference type="Proteomes" id="UP000198929"/>
    </source>
</evidence>
<dbReference type="GO" id="GO:0005975">
    <property type="term" value="P:carbohydrate metabolic process"/>
    <property type="evidence" value="ECO:0007669"/>
    <property type="project" value="UniProtKB-ARBA"/>
</dbReference>
<reference evidence="7" key="1">
    <citation type="submission" date="2016-10" db="EMBL/GenBank/DDBJ databases">
        <authorList>
            <person name="Varghese N."/>
            <person name="Submissions S."/>
        </authorList>
    </citation>
    <scope>NUCLEOTIDE SEQUENCE [LARGE SCALE GENOMIC DNA]</scope>
    <source>
        <strain evidence="7">DSM 20524</strain>
    </source>
</reference>
<accession>A0A1H9VTN4</accession>
<dbReference type="GO" id="GO:0005506">
    <property type="term" value="F:iron ion binding"/>
    <property type="evidence" value="ECO:0007669"/>
    <property type="project" value="InterPro"/>
</dbReference>
<dbReference type="InterPro" id="IPR000801">
    <property type="entry name" value="Esterase-like"/>
</dbReference>
<dbReference type="Pfam" id="PF11806">
    <property type="entry name" value="Enterochelin_N"/>
    <property type="match status" value="1"/>
</dbReference>
<dbReference type="Proteomes" id="UP000198929">
    <property type="component" value="Unassembled WGS sequence"/>
</dbReference>
<dbReference type="InterPro" id="IPR014756">
    <property type="entry name" value="Ig_E-set"/>
</dbReference>
<dbReference type="SUPFAM" id="SSF53474">
    <property type="entry name" value="alpha/beta-Hydrolases"/>
    <property type="match status" value="1"/>
</dbReference>
<keyword evidence="2" id="KW-0963">Cytoplasm</keyword>
<dbReference type="SUPFAM" id="SSF81296">
    <property type="entry name" value="E set domains"/>
    <property type="match status" value="1"/>
</dbReference>
<comment type="subcellular location">
    <subcellularLocation>
        <location evidence="1">Cytoplasm</location>
    </subcellularLocation>
</comment>
<dbReference type="InterPro" id="IPR013783">
    <property type="entry name" value="Ig-like_fold"/>
</dbReference>
<dbReference type="Gene3D" id="3.40.50.1820">
    <property type="entry name" value="alpha/beta hydrolase"/>
    <property type="match status" value="1"/>
</dbReference>
<sequence length="420" mass="46042">MASPFFTAEQLHGRLSHQPPAAVSEFLNSHNWPMQDSSSERVTFAWHQASGSSTPDSSHVLMRMNRISDKTNLTRGLMENVAGTSLWVLTLDLPATLRASYGFSAINGPIPQTTPPPGQGPSVLPDPLNPSSCNGWSVYAGPSAAPQPDWENSDWENSDWENSGWQGSGWQGFGSAPAGRHGTKALRFADHKRKCHFYLPNHEYCQATNQPLRLLVLTDADVWFDGLDLPGALDRAIHRGYLPPLAVVGAVSTSPRDRREHLAGNSNFFADLAHALPRQAVAWADQSGVGVTTGSMVFAGQSLGGLSGLQLLMEEPEVFGAIISQSPSLWWTPGEESAPATWSDRQVDWVTEKIEQLPVGREKILLSVGQQEGFSVERVERLAQVLKHRGWRSSFSIYDGGHDYAWWRGALFDALRAVLI</sequence>
<dbReference type="AlphaFoldDB" id="A0A1H9VTN4"/>
<name>A0A1H9VTN4_9CORY</name>
<dbReference type="GO" id="GO:0008849">
    <property type="term" value="F:enterochelin esterase activity"/>
    <property type="evidence" value="ECO:0007669"/>
    <property type="project" value="InterPro"/>
</dbReference>
<dbReference type="EMBL" id="FOGQ01000014">
    <property type="protein sequence ID" value="SES24891.1"/>
    <property type="molecule type" value="Genomic_DNA"/>
</dbReference>
<evidence type="ECO:0000259" key="5">
    <source>
        <dbReference type="Pfam" id="PF11806"/>
    </source>
</evidence>
<dbReference type="GO" id="GO:0005737">
    <property type="term" value="C:cytoplasm"/>
    <property type="evidence" value="ECO:0007669"/>
    <property type="project" value="UniProtKB-SubCell"/>
</dbReference>
<feature type="domain" description="Enterochelin esterase N-terminal" evidence="5">
    <location>
        <begin position="41"/>
        <end position="148"/>
    </location>
</feature>
<evidence type="ECO:0000256" key="4">
    <source>
        <dbReference type="ARBA" id="ARBA00024201"/>
    </source>
</evidence>
<dbReference type="GO" id="GO:0006826">
    <property type="term" value="P:iron ion transport"/>
    <property type="evidence" value="ECO:0007669"/>
    <property type="project" value="InterPro"/>
</dbReference>
<keyword evidence="7" id="KW-1185">Reference proteome</keyword>
<dbReference type="STRING" id="1121357.SAMN05661109_02377"/>
<dbReference type="PANTHER" id="PTHR48098:SF3">
    <property type="entry name" value="IRON(III) ENTEROBACTIN ESTERASE"/>
    <property type="match status" value="1"/>
</dbReference>
<dbReference type="Gene3D" id="2.60.40.10">
    <property type="entry name" value="Immunoglobulins"/>
    <property type="match status" value="1"/>
</dbReference>
<dbReference type="InterPro" id="IPR021764">
    <property type="entry name" value="Enterochelin_esterase_N"/>
</dbReference>
<organism evidence="6 7">
    <name type="scientific">Corynebacterium cystitidis DSM 20524</name>
    <dbReference type="NCBI Taxonomy" id="1121357"/>
    <lineage>
        <taxon>Bacteria</taxon>
        <taxon>Bacillati</taxon>
        <taxon>Actinomycetota</taxon>
        <taxon>Actinomycetes</taxon>
        <taxon>Mycobacteriales</taxon>
        <taxon>Corynebacteriaceae</taxon>
        <taxon>Corynebacterium</taxon>
    </lineage>
</organism>
<dbReference type="PANTHER" id="PTHR48098">
    <property type="entry name" value="ENTEROCHELIN ESTERASE-RELATED"/>
    <property type="match status" value="1"/>
</dbReference>